<dbReference type="PRINTS" id="PR00081">
    <property type="entry name" value="GDHRDH"/>
</dbReference>
<feature type="chain" id="PRO_5015755072" evidence="4">
    <location>
        <begin position="23"/>
        <end position="243"/>
    </location>
</feature>
<dbReference type="GO" id="GO:0006633">
    <property type="term" value="P:fatty acid biosynthetic process"/>
    <property type="evidence" value="ECO:0007669"/>
    <property type="project" value="TreeGrafter"/>
</dbReference>
<sequence length="243" mass="26218">MHRIGGACARVLFLQHVHLALTYHSNRDSVDRLAKQLVEEYSALHPSKTPPRTTVHRADLSNVDETLKLAEEAKAAHSQAVDILIANAGYGVRITDIEEIPLDIFEHTLNVNLRAPFLLAKSVVGHMKQQRWGRIIFVSSIAGYGVGLNGCHYAASKGGLTSMMKNLSSRLAEYNITVNDVSPAMIGETGLIPSGDSVPGLVDSIPLGRLGVPQEVANVVEMFCKTGYMTGQSVLLAGGLNHK</sequence>
<evidence type="ECO:0000313" key="6">
    <source>
        <dbReference type="Proteomes" id="UP000240883"/>
    </source>
</evidence>
<dbReference type="EMBL" id="KZ678130">
    <property type="protein sequence ID" value="PSN72140.1"/>
    <property type="molecule type" value="Genomic_DNA"/>
</dbReference>
<dbReference type="CDD" id="cd05233">
    <property type="entry name" value="SDR_c"/>
    <property type="match status" value="1"/>
</dbReference>
<name>A0A2T2P374_CORCC</name>
<evidence type="ECO:0000256" key="4">
    <source>
        <dbReference type="SAM" id="SignalP"/>
    </source>
</evidence>
<dbReference type="InterPro" id="IPR020904">
    <property type="entry name" value="Sc_DH/Rdtase_CS"/>
</dbReference>
<dbReference type="InterPro" id="IPR002347">
    <property type="entry name" value="SDR_fam"/>
</dbReference>
<dbReference type="PRINTS" id="PR00080">
    <property type="entry name" value="SDRFAMILY"/>
</dbReference>
<dbReference type="FunFam" id="3.40.50.720:FF:000173">
    <property type="entry name" value="3-oxoacyl-[acyl-carrier protein] reductase"/>
    <property type="match status" value="1"/>
</dbReference>
<keyword evidence="2" id="KW-0521">NADP</keyword>
<dbReference type="Proteomes" id="UP000240883">
    <property type="component" value="Unassembled WGS sequence"/>
</dbReference>
<dbReference type="STRING" id="1448308.A0A2T2P374"/>
<dbReference type="InterPro" id="IPR036291">
    <property type="entry name" value="NAD(P)-bd_dom_sf"/>
</dbReference>
<comment type="similarity">
    <text evidence="1">Belongs to the short-chain dehydrogenases/reductases (SDR) family.</text>
</comment>
<evidence type="ECO:0000313" key="5">
    <source>
        <dbReference type="EMBL" id="PSN72140.1"/>
    </source>
</evidence>
<reference evidence="5 6" key="1">
    <citation type="journal article" date="2018" name="Front. Microbiol.">
        <title>Genome-Wide Analysis of Corynespora cassiicola Leaf Fall Disease Putative Effectors.</title>
        <authorList>
            <person name="Lopez D."/>
            <person name="Ribeiro S."/>
            <person name="Label P."/>
            <person name="Fumanal B."/>
            <person name="Venisse J.S."/>
            <person name="Kohler A."/>
            <person name="de Oliveira R.R."/>
            <person name="Labutti K."/>
            <person name="Lipzen A."/>
            <person name="Lail K."/>
            <person name="Bauer D."/>
            <person name="Ohm R.A."/>
            <person name="Barry K.W."/>
            <person name="Spatafora J."/>
            <person name="Grigoriev I.V."/>
            <person name="Martin F.M."/>
            <person name="Pujade-Renaud V."/>
        </authorList>
    </citation>
    <scope>NUCLEOTIDE SEQUENCE [LARGE SCALE GENOMIC DNA]</scope>
    <source>
        <strain evidence="5 6">Philippines</strain>
    </source>
</reference>
<dbReference type="PROSITE" id="PS00061">
    <property type="entry name" value="ADH_SHORT"/>
    <property type="match status" value="1"/>
</dbReference>
<gene>
    <name evidence="5" type="ORF">BS50DRAFT_569683</name>
</gene>
<evidence type="ECO:0000256" key="1">
    <source>
        <dbReference type="ARBA" id="ARBA00006484"/>
    </source>
</evidence>
<organism evidence="5 6">
    <name type="scientific">Corynespora cassiicola Philippines</name>
    <dbReference type="NCBI Taxonomy" id="1448308"/>
    <lineage>
        <taxon>Eukaryota</taxon>
        <taxon>Fungi</taxon>
        <taxon>Dikarya</taxon>
        <taxon>Ascomycota</taxon>
        <taxon>Pezizomycotina</taxon>
        <taxon>Dothideomycetes</taxon>
        <taxon>Pleosporomycetidae</taxon>
        <taxon>Pleosporales</taxon>
        <taxon>Corynesporascaceae</taxon>
        <taxon>Corynespora</taxon>
    </lineage>
</organism>
<dbReference type="GO" id="GO:0048038">
    <property type="term" value="F:quinone binding"/>
    <property type="evidence" value="ECO:0007669"/>
    <property type="project" value="TreeGrafter"/>
</dbReference>
<dbReference type="PANTHER" id="PTHR42760:SF127">
    <property type="entry name" value="3-KETOACYL-ACYL CARRIER PROTEIN REDUCTASE-RELATED"/>
    <property type="match status" value="1"/>
</dbReference>
<dbReference type="Pfam" id="PF13561">
    <property type="entry name" value="adh_short_C2"/>
    <property type="match status" value="1"/>
</dbReference>
<keyword evidence="6" id="KW-1185">Reference proteome</keyword>
<evidence type="ECO:0000256" key="3">
    <source>
        <dbReference type="ARBA" id="ARBA00023002"/>
    </source>
</evidence>
<dbReference type="OrthoDB" id="417891at2759"/>
<proteinExistence type="inferred from homology"/>
<accession>A0A2T2P374</accession>
<evidence type="ECO:0000256" key="2">
    <source>
        <dbReference type="ARBA" id="ARBA00022857"/>
    </source>
</evidence>
<keyword evidence="3" id="KW-0560">Oxidoreductase</keyword>
<keyword evidence="4" id="KW-0732">Signal</keyword>
<protein>
    <submittedName>
        <fullName evidence="5">NAD(P)-binding protein</fullName>
    </submittedName>
</protein>
<dbReference type="Gene3D" id="3.40.50.720">
    <property type="entry name" value="NAD(P)-binding Rossmann-like Domain"/>
    <property type="match status" value="1"/>
</dbReference>
<dbReference type="AlphaFoldDB" id="A0A2T2P374"/>
<dbReference type="GO" id="GO:0016616">
    <property type="term" value="F:oxidoreductase activity, acting on the CH-OH group of donors, NAD or NADP as acceptor"/>
    <property type="evidence" value="ECO:0007669"/>
    <property type="project" value="TreeGrafter"/>
</dbReference>
<dbReference type="PANTHER" id="PTHR42760">
    <property type="entry name" value="SHORT-CHAIN DEHYDROGENASES/REDUCTASES FAMILY MEMBER"/>
    <property type="match status" value="1"/>
</dbReference>
<feature type="signal peptide" evidence="4">
    <location>
        <begin position="1"/>
        <end position="22"/>
    </location>
</feature>
<dbReference type="SUPFAM" id="SSF51735">
    <property type="entry name" value="NAD(P)-binding Rossmann-fold domains"/>
    <property type="match status" value="1"/>
</dbReference>